<dbReference type="AlphaFoldDB" id="A0A922L317"/>
<evidence type="ECO:0000313" key="2">
    <source>
        <dbReference type="EMBL" id="KAH9506681.1"/>
    </source>
</evidence>
<proteinExistence type="predicted"/>
<dbReference type="EMBL" id="ASGP02000005">
    <property type="protein sequence ID" value="KAH9506681.1"/>
    <property type="molecule type" value="Genomic_DNA"/>
</dbReference>
<keyword evidence="3" id="KW-1185">Reference proteome</keyword>
<dbReference type="Proteomes" id="UP000790347">
    <property type="component" value="Unassembled WGS sequence"/>
</dbReference>
<comment type="caution">
    <text evidence="2">The sequence shown here is derived from an EMBL/GenBank/DDBJ whole genome shotgun (WGS) entry which is preliminary data.</text>
</comment>
<evidence type="ECO:0000313" key="3">
    <source>
        <dbReference type="Proteomes" id="UP000790347"/>
    </source>
</evidence>
<feature type="compositionally biased region" description="Low complexity" evidence="1">
    <location>
        <begin position="81"/>
        <end position="99"/>
    </location>
</feature>
<accession>A0A922L317</accession>
<reference evidence="2" key="1">
    <citation type="submission" date="2013-05" db="EMBL/GenBank/DDBJ databases">
        <authorList>
            <person name="Yim A.K.Y."/>
            <person name="Chan T.F."/>
            <person name="Ji K.M."/>
            <person name="Liu X.Y."/>
            <person name="Zhou J.W."/>
            <person name="Li R.Q."/>
            <person name="Yang K.Y."/>
            <person name="Li J."/>
            <person name="Li M."/>
            <person name="Law P.T.W."/>
            <person name="Wu Y.L."/>
            <person name="Cai Z.L."/>
            <person name="Qin H."/>
            <person name="Bao Y."/>
            <person name="Leung R.K.K."/>
            <person name="Ng P.K.S."/>
            <person name="Zou J."/>
            <person name="Zhong X.J."/>
            <person name="Ran P.X."/>
            <person name="Zhong N.S."/>
            <person name="Liu Z.G."/>
            <person name="Tsui S.K.W."/>
        </authorList>
    </citation>
    <scope>NUCLEOTIDE SEQUENCE</scope>
    <source>
        <strain evidence="2">Derf</strain>
        <tissue evidence="2">Whole organism</tissue>
    </source>
</reference>
<reference evidence="2" key="2">
    <citation type="journal article" date="2022" name="Res Sq">
        <title>Comparative Genomics Reveals Insights into the Divergent Evolution of Astigmatic Mites and Household Pest Adaptations.</title>
        <authorList>
            <person name="Xiong Q."/>
            <person name="Wan A.T.-Y."/>
            <person name="Liu X.-Y."/>
            <person name="Fung C.S.-H."/>
            <person name="Xiao X."/>
            <person name="Malainual N."/>
            <person name="Hou J."/>
            <person name="Wang L."/>
            <person name="Wang M."/>
            <person name="Yang K."/>
            <person name="Cui Y."/>
            <person name="Leung E."/>
            <person name="Nong W."/>
            <person name="Shin S.-K."/>
            <person name="Au S."/>
            <person name="Jeong K.Y."/>
            <person name="Chew F.T."/>
            <person name="Hui J."/>
            <person name="Leung T.F."/>
            <person name="Tungtrongchitr A."/>
            <person name="Zhong N."/>
            <person name="Liu Z."/>
            <person name="Tsui S."/>
        </authorList>
    </citation>
    <scope>NUCLEOTIDE SEQUENCE</scope>
    <source>
        <strain evidence="2">Derf</strain>
        <tissue evidence="2">Whole organism</tissue>
    </source>
</reference>
<feature type="region of interest" description="Disordered" evidence="1">
    <location>
        <begin position="22"/>
        <end position="49"/>
    </location>
</feature>
<feature type="compositionally biased region" description="Pro residues" evidence="1">
    <location>
        <begin position="26"/>
        <end position="43"/>
    </location>
</feature>
<evidence type="ECO:0000256" key="1">
    <source>
        <dbReference type="SAM" id="MobiDB-lite"/>
    </source>
</evidence>
<feature type="region of interest" description="Disordered" evidence="1">
    <location>
        <begin position="72"/>
        <end position="125"/>
    </location>
</feature>
<organism evidence="2 3">
    <name type="scientific">Dermatophagoides farinae</name>
    <name type="common">American house dust mite</name>
    <dbReference type="NCBI Taxonomy" id="6954"/>
    <lineage>
        <taxon>Eukaryota</taxon>
        <taxon>Metazoa</taxon>
        <taxon>Ecdysozoa</taxon>
        <taxon>Arthropoda</taxon>
        <taxon>Chelicerata</taxon>
        <taxon>Arachnida</taxon>
        <taxon>Acari</taxon>
        <taxon>Acariformes</taxon>
        <taxon>Sarcoptiformes</taxon>
        <taxon>Astigmata</taxon>
        <taxon>Psoroptidia</taxon>
        <taxon>Analgoidea</taxon>
        <taxon>Pyroglyphidae</taxon>
        <taxon>Dermatophagoidinae</taxon>
        <taxon>Dermatophagoides</taxon>
    </lineage>
</organism>
<gene>
    <name evidence="2" type="ORF">DERF_011400</name>
</gene>
<protein>
    <submittedName>
        <fullName evidence="2">Uncharacterized protein</fullName>
    </submittedName>
</protein>
<feature type="compositionally biased region" description="Polar residues" evidence="1">
    <location>
        <begin position="108"/>
        <end position="125"/>
    </location>
</feature>
<sequence>MANSNDEELNYVQVFQNCFGPKIPLSSPPPSSSISNKPPPPPTSSSSAATISTISSVTSCCNSSSSVNVITDSNPVPSGCSLTNRTQQRTRTRTTSGSSPPLPPSRCLYTTGSNTIRTGANVNQN</sequence>
<name>A0A922L317_DERFA</name>